<proteinExistence type="predicted"/>
<dbReference type="AlphaFoldDB" id="K0RSD6"/>
<gene>
    <name evidence="1" type="ORF">THAOC_24227</name>
</gene>
<feature type="non-terminal residue" evidence="1">
    <location>
        <position position="1"/>
    </location>
</feature>
<evidence type="ECO:0000313" key="2">
    <source>
        <dbReference type="Proteomes" id="UP000266841"/>
    </source>
</evidence>
<reference evidence="1 2" key="1">
    <citation type="journal article" date="2012" name="Genome Biol.">
        <title>Genome and low-iron response of an oceanic diatom adapted to chronic iron limitation.</title>
        <authorList>
            <person name="Lommer M."/>
            <person name="Specht M."/>
            <person name="Roy A.S."/>
            <person name="Kraemer L."/>
            <person name="Andreson R."/>
            <person name="Gutowska M.A."/>
            <person name="Wolf J."/>
            <person name="Bergner S.V."/>
            <person name="Schilhabel M.B."/>
            <person name="Klostermeier U.C."/>
            <person name="Beiko R.G."/>
            <person name="Rosenstiel P."/>
            <person name="Hippler M."/>
            <person name="Laroche J."/>
        </authorList>
    </citation>
    <scope>NUCLEOTIDE SEQUENCE [LARGE SCALE GENOMIC DNA]</scope>
    <source>
        <strain evidence="1 2">CCMP1005</strain>
    </source>
</reference>
<evidence type="ECO:0000313" key="1">
    <source>
        <dbReference type="EMBL" id="EJK55970.1"/>
    </source>
</evidence>
<organism evidence="1 2">
    <name type="scientific">Thalassiosira oceanica</name>
    <name type="common">Marine diatom</name>
    <dbReference type="NCBI Taxonomy" id="159749"/>
    <lineage>
        <taxon>Eukaryota</taxon>
        <taxon>Sar</taxon>
        <taxon>Stramenopiles</taxon>
        <taxon>Ochrophyta</taxon>
        <taxon>Bacillariophyta</taxon>
        <taxon>Coscinodiscophyceae</taxon>
        <taxon>Thalassiosirophycidae</taxon>
        <taxon>Thalassiosirales</taxon>
        <taxon>Thalassiosiraceae</taxon>
        <taxon>Thalassiosira</taxon>
    </lineage>
</organism>
<accession>K0RSD6</accession>
<keyword evidence="2" id="KW-1185">Reference proteome</keyword>
<dbReference type="Proteomes" id="UP000266841">
    <property type="component" value="Unassembled WGS sequence"/>
</dbReference>
<dbReference type="EMBL" id="AGNL01032749">
    <property type="protein sequence ID" value="EJK55970.1"/>
    <property type="molecule type" value="Genomic_DNA"/>
</dbReference>
<comment type="caution">
    <text evidence="1">The sequence shown here is derived from an EMBL/GenBank/DDBJ whole genome shotgun (WGS) entry which is preliminary data.</text>
</comment>
<evidence type="ECO:0008006" key="3">
    <source>
        <dbReference type="Google" id="ProtNLM"/>
    </source>
</evidence>
<sequence length="179" mass="20096">IQQVADSAERKKQLVAVFELLKFLVTPDRCQHILLEEKFEDPSFPMERTKCDNCCSYCTGDHDEHTGKVNRQALTNIVLTQVLNAQKQLNYSAFLSLIKERKGAIFHKDHIPKDAGPIHALCLQMLAIGLIQLNVDNSLVGTSKLEAQHVMVNAGTVRMQGYDGLAIIVENNWAGINYY</sequence>
<name>K0RSD6_THAOC</name>
<protein>
    <recommendedName>
        <fullName evidence="3">ATP-dependent DNA helicase RecQ zinc-binding domain-containing protein</fullName>
    </recommendedName>
</protein>